<name>A0ABV8PA44_9SPHI</name>
<keyword evidence="4" id="KW-1185">Reference proteome</keyword>
<dbReference type="Proteomes" id="UP001595789">
    <property type="component" value="Unassembled WGS sequence"/>
</dbReference>
<protein>
    <submittedName>
        <fullName evidence="3">DUF4468 domain-containing protein</fullName>
    </submittedName>
</protein>
<feature type="signal peptide" evidence="1">
    <location>
        <begin position="1"/>
        <end position="19"/>
    </location>
</feature>
<proteinExistence type="predicted"/>
<comment type="caution">
    <text evidence="3">The sequence shown here is derived from an EMBL/GenBank/DDBJ whole genome shotgun (WGS) entry which is preliminary data.</text>
</comment>
<dbReference type="EMBL" id="JBHSBW010000011">
    <property type="protein sequence ID" value="MFC4212160.1"/>
    <property type="molecule type" value="Genomic_DNA"/>
</dbReference>
<dbReference type="InterPro" id="IPR027823">
    <property type="entry name" value="DUF4468"/>
</dbReference>
<gene>
    <name evidence="3" type="ORF">ACFOWA_13250</name>
</gene>
<feature type="domain" description="DUF4468" evidence="2">
    <location>
        <begin position="44"/>
        <end position="125"/>
    </location>
</feature>
<evidence type="ECO:0000256" key="1">
    <source>
        <dbReference type="SAM" id="SignalP"/>
    </source>
</evidence>
<organism evidence="3 4">
    <name type="scientific">Pedobacter lithocola</name>
    <dbReference type="NCBI Taxonomy" id="1908239"/>
    <lineage>
        <taxon>Bacteria</taxon>
        <taxon>Pseudomonadati</taxon>
        <taxon>Bacteroidota</taxon>
        <taxon>Sphingobacteriia</taxon>
        <taxon>Sphingobacteriales</taxon>
        <taxon>Sphingobacteriaceae</taxon>
        <taxon>Pedobacter</taxon>
    </lineage>
</organism>
<accession>A0ABV8PA44</accession>
<dbReference type="Pfam" id="PF14730">
    <property type="entry name" value="DUF4468"/>
    <property type="match status" value="1"/>
</dbReference>
<evidence type="ECO:0000313" key="4">
    <source>
        <dbReference type="Proteomes" id="UP001595789"/>
    </source>
</evidence>
<reference evidence="4" key="1">
    <citation type="journal article" date="2019" name="Int. J. Syst. Evol. Microbiol.">
        <title>The Global Catalogue of Microorganisms (GCM) 10K type strain sequencing project: providing services to taxonomists for standard genome sequencing and annotation.</title>
        <authorList>
            <consortium name="The Broad Institute Genomics Platform"/>
            <consortium name="The Broad Institute Genome Sequencing Center for Infectious Disease"/>
            <person name="Wu L."/>
            <person name="Ma J."/>
        </authorList>
    </citation>
    <scope>NUCLEOTIDE SEQUENCE [LARGE SCALE GENOMIC DNA]</scope>
    <source>
        <strain evidence="4">CCM 8691</strain>
    </source>
</reference>
<evidence type="ECO:0000259" key="2">
    <source>
        <dbReference type="Pfam" id="PF14730"/>
    </source>
</evidence>
<dbReference type="RefSeq" id="WP_378985882.1">
    <property type="nucleotide sequence ID" value="NZ_JBHSBW010000011.1"/>
</dbReference>
<sequence length="190" mass="21481">MKLFYSLVLFLALSNAAVAQDKQTFSLTSKGFVSSTDTTKNYLVYELPGKTQNELYKKSLIYLSGLYASPKDVLSTIENESITVNAIAPKAIKMKVLYLNPSWDVNYTITFQFKEGKLRISEPNINKISTYTGDVYRTASIYPQSGTNNKEIFNKKGILKQEDGKQNLETYINGFIENYIKGTFAKGDNW</sequence>
<evidence type="ECO:0000313" key="3">
    <source>
        <dbReference type="EMBL" id="MFC4212160.1"/>
    </source>
</evidence>
<dbReference type="Gene3D" id="3.30.530.80">
    <property type="match status" value="1"/>
</dbReference>
<feature type="chain" id="PRO_5045927865" evidence="1">
    <location>
        <begin position="20"/>
        <end position="190"/>
    </location>
</feature>
<keyword evidence="1" id="KW-0732">Signal</keyword>